<keyword evidence="2" id="KW-1185">Reference proteome</keyword>
<gene>
    <name evidence="1" type="ORF">ABNX05_25665</name>
</gene>
<proteinExistence type="predicted"/>
<organism evidence="1 2">
    <name type="scientific">Lysinibacillus zambalensis</name>
    <dbReference type="NCBI Taxonomy" id="3160866"/>
    <lineage>
        <taxon>Bacteria</taxon>
        <taxon>Bacillati</taxon>
        <taxon>Bacillota</taxon>
        <taxon>Bacilli</taxon>
        <taxon>Bacillales</taxon>
        <taxon>Bacillaceae</taxon>
        <taxon>Lysinibacillus</taxon>
    </lineage>
</organism>
<evidence type="ECO:0000313" key="2">
    <source>
        <dbReference type="Proteomes" id="UP001478862"/>
    </source>
</evidence>
<evidence type="ECO:0000313" key="1">
    <source>
        <dbReference type="EMBL" id="MEQ6357987.1"/>
    </source>
</evidence>
<name>A0ABV1MZP2_9BACI</name>
<dbReference type="Proteomes" id="UP001478862">
    <property type="component" value="Unassembled WGS sequence"/>
</dbReference>
<protein>
    <submittedName>
        <fullName evidence="1">Uncharacterized protein</fullName>
    </submittedName>
</protein>
<accession>A0ABV1MZP2</accession>
<comment type="caution">
    <text evidence="1">The sequence shown here is derived from an EMBL/GenBank/DDBJ whole genome shotgun (WGS) entry which is preliminary data.</text>
</comment>
<reference evidence="1 2" key="1">
    <citation type="submission" date="2024-06" db="EMBL/GenBank/DDBJ databases">
        <title>Lysinibacillus zambalefons sp. nov., a Novel Firmicute Isolated from the Poon Bato Zambales Hyperalkaline Spring.</title>
        <authorList>
            <person name="Aja J.A."/>
            <person name="Lazaro J.E.H."/>
            <person name="Llorin L.D."/>
            <person name="Lim K.R."/>
            <person name="Teodosio J."/>
            <person name="Dalisay D.S."/>
        </authorList>
    </citation>
    <scope>NUCLEOTIDE SEQUENCE [LARGE SCALE GENOMIC DNA]</scope>
    <source>
        <strain evidence="1 2">M3</strain>
    </source>
</reference>
<sequence>MAEEIALTVEGSEVIIAEEKDPSIDVNTLQDSVTTLFAPESADDQNQPRGLSFARGIISCMVMGSCPWTIEVGGDVITYSNVIVFLEKHYGLFQDWKDYSTFSFKHSVNIPTKTIRNEASFRLASGSYRVKLGGSIITAKNGKYDALANGPFYFTVK</sequence>
<dbReference type="RefSeq" id="WP_349662271.1">
    <property type="nucleotide sequence ID" value="NZ_JBEGDG010000042.1"/>
</dbReference>
<dbReference type="EMBL" id="JBEGDG010000042">
    <property type="protein sequence ID" value="MEQ6357987.1"/>
    <property type="molecule type" value="Genomic_DNA"/>
</dbReference>